<accession>H2YUQ7</accession>
<dbReference type="InterPro" id="IPR001701">
    <property type="entry name" value="Glyco_hydro_9"/>
</dbReference>
<comment type="similarity">
    <text evidence="2 8 9">Belongs to the glycosyl hydrolase 9 (cellulase E) family.</text>
</comment>
<dbReference type="Proteomes" id="UP000007875">
    <property type="component" value="Unassembled WGS sequence"/>
</dbReference>
<evidence type="ECO:0000313" key="11">
    <source>
        <dbReference type="Ensembl" id="ENSCSAVP00000009067.1"/>
    </source>
</evidence>
<feature type="active site" evidence="8">
    <location>
        <position position="405"/>
    </location>
</feature>
<evidence type="ECO:0000256" key="1">
    <source>
        <dbReference type="ARBA" id="ARBA00000966"/>
    </source>
</evidence>
<dbReference type="GO" id="GO:0030245">
    <property type="term" value="P:cellulose catabolic process"/>
    <property type="evidence" value="ECO:0007669"/>
    <property type="project" value="UniProtKB-KW"/>
</dbReference>
<dbReference type="InterPro" id="IPR008928">
    <property type="entry name" value="6-hairpin_glycosidase_sf"/>
</dbReference>
<dbReference type="GO" id="GO:0008810">
    <property type="term" value="F:cellulase activity"/>
    <property type="evidence" value="ECO:0007669"/>
    <property type="project" value="UniProtKB-EC"/>
</dbReference>
<evidence type="ECO:0000256" key="4">
    <source>
        <dbReference type="ARBA" id="ARBA00023001"/>
    </source>
</evidence>
<reference evidence="11" key="3">
    <citation type="submission" date="2025-09" db="UniProtKB">
        <authorList>
            <consortium name="Ensembl"/>
        </authorList>
    </citation>
    <scope>IDENTIFICATION</scope>
</reference>
<dbReference type="OMA" id="NWDSKTP"/>
<dbReference type="Pfam" id="PF00759">
    <property type="entry name" value="Glyco_hydro_9"/>
    <property type="match status" value="1"/>
</dbReference>
<organism evidence="11 12">
    <name type="scientific">Ciona savignyi</name>
    <name type="common">Pacific transparent sea squirt</name>
    <dbReference type="NCBI Taxonomy" id="51511"/>
    <lineage>
        <taxon>Eukaryota</taxon>
        <taxon>Metazoa</taxon>
        <taxon>Chordata</taxon>
        <taxon>Tunicata</taxon>
        <taxon>Ascidiacea</taxon>
        <taxon>Phlebobranchia</taxon>
        <taxon>Cionidae</taxon>
        <taxon>Ciona</taxon>
    </lineage>
</organism>
<evidence type="ECO:0000256" key="7">
    <source>
        <dbReference type="ARBA" id="ARBA00023326"/>
    </source>
</evidence>
<dbReference type="InParanoid" id="H2YUQ7"/>
<keyword evidence="4 9" id="KW-0136">Cellulose degradation</keyword>
<evidence type="ECO:0000256" key="5">
    <source>
        <dbReference type="ARBA" id="ARBA00023277"/>
    </source>
</evidence>
<evidence type="ECO:0000256" key="8">
    <source>
        <dbReference type="PROSITE-ProRule" id="PRU10060"/>
    </source>
</evidence>
<feature type="active site" evidence="8">
    <location>
        <position position="414"/>
    </location>
</feature>
<dbReference type="HOGENOM" id="CLU_008926_1_5_1"/>
<dbReference type="EC" id="3.2.1.4" evidence="9"/>
<dbReference type="AlphaFoldDB" id="H2YUQ7"/>
<evidence type="ECO:0000256" key="2">
    <source>
        <dbReference type="ARBA" id="ARBA00007072"/>
    </source>
</evidence>
<evidence type="ECO:0000256" key="6">
    <source>
        <dbReference type="ARBA" id="ARBA00023295"/>
    </source>
</evidence>
<dbReference type="InterPro" id="IPR012341">
    <property type="entry name" value="6hp_glycosidase-like_sf"/>
</dbReference>
<dbReference type="eggNOG" id="ENOG502QRF6">
    <property type="taxonomic scope" value="Eukaryota"/>
</dbReference>
<evidence type="ECO:0000256" key="9">
    <source>
        <dbReference type="RuleBase" id="RU361166"/>
    </source>
</evidence>
<protein>
    <recommendedName>
        <fullName evidence="9">Endoglucanase</fullName>
        <ecNumber evidence="9">3.2.1.4</ecNumber>
    </recommendedName>
</protein>
<keyword evidence="7 8" id="KW-0624">Polysaccharide degradation</keyword>
<evidence type="ECO:0000256" key="3">
    <source>
        <dbReference type="ARBA" id="ARBA00022801"/>
    </source>
</evidence>
<keyword evidence="12" id="KW-1185">Reference proteome</keyword>
<keyword evidence="5 8" id="KW-0119">Carbohydrate metabolism</keyword>
<dbReference type="GeneTree" id="ENSGT00530000064776"/>
<dbReference type="PROSITE" id="PS00698">
    <property type="entry name" value="GH9_3"/>
    <property type="match status" value="1"/>
</dbReference>
<feature type="domain" description="Glycoside hydrolase family 9" evidence="10">
    <location>
        <begin position="3"/>
        <end position="426"/>
    </location>
</feature>
<evidence type="ECO:0000313" key="12">
    <source>
        <dbReference type="Proteomes" id="UP000007875"/>
    </source>
</evidence>
<dbReference type="Ensembl" id="ENSCSAVT00000009181.1">
    <property type="protein sequence ID" value="ENSCSAVP00000009067.1"/>
    <property type="gene ID" value="ENSCSAVG00000005355.1"/>
</dbReference>
<evidence type="ECO:0000259" key="10">
    <source>
        <dbReference type="Pfam" id="PF00759"/>
    </source>
</evidence>
<proteinExistence type="inferred from homology"/>
<dbReference type="InterPro" id="IPR033126">
    <property type="entry name" value="Glyco_hydro_9_Asp/Glu_AS"/>
</dbReference>
<reference evidence="12" key="1">
    <citation type="submission" date="2003-08" db="EMBL/GenBank/DDBJ databases">
        <authorList>
            <person name="Birren B."/>
            <person name="Nusbaum C."/>
            <person name="Abebe A."/>
            <person name="Abouelleil A."/>
            <person name="Adekoya E."/>
            <person name="Ait-zahra M."/>
            <person name="Allen N."/>
            <person name="Allen T."/>
            <person name="An P."/>
            <person name="Anderson M."/>
            <person name="Anderson S."/>
            <person name="Arachchi H."/>
            <person name="Armbruster J."/>
            <person name="Bachantsang P."/>
            <person name="Baldwin J."/>
            <person name="Barry A."/>
            <person name="Bayul T."/>
            <person name="Blitshsteyn B."/>
            <person name="Bloom T."/>
            <person name="Blye J."/>
            <person name="Boguslavskiy L."/>
            <person name="Borowsky M."/>
            <person name="Boukhgalter B."/>
            <person name="Brunache A."/>
            <person name="Butler J."/>
            <person name="Calixte N."/>
            <person name="Calvo S."/>
            <person name="Camarata J."/>
            <person name="Campo K."/>
            <person name="Chang J."/>
            <person name="Cheshatsang Y."/>
            <person name="Citroen M."/>
            <person name="Collymore A."/>
            <person name="Considine T."/>
            <person name="Cook A."/>
            <person name="Cooke P."/>
            <person name="Corum B."/>
            <person name="Cuomo C."/>
            <person name="David R."/>
            <person name="Dawoe T."/>
            <person name="Degray S."/>
            <person name="Dodge S."/>
            <person name="Dooley K."/>
            <person name="Dorje P."/>
            <person name="Dorjee K."/>
            <person name="Dorris L."/>
            <person name="Duffey N."/>
            <person name="Dupes A."/>
            <person name="Elkins T."/>
            <person name="Engels R."/>
            <person name="Erickson J."/>
            <person name="Farina A."/>
            <person name="Faro S."/>
            <person name="Ferreira P."/>
            <person name="Fischer H."/>
            <person name="Fitzgerald M."/>
            <person name="Foley K."/>
            <person name="Gage D."/>
            <person name="Galagan J."/>
            <person name="Gearin G."/>
            <person name="Gnerre S."/>
            <person name="Gnirke A."/>
            <person name="Goyette A."/>
            <person name="Graham J."/>
            <person name="Grandbois E."/>
            <person name="Gyaltsen K."/>
            <person name="Hafez N."/>
            <person name="Hagopian D."/>
            <person name="Hagos B."/>
            <person name="Hall J."/>
            <person name="Hatcher B."/>
            <person name="Heller A."/>
            <person name="Higgins H."/>
            <person name="Honan T."/>
            <person name="Horn A."/>
            <person name="Houde N."/>
            <person name="Hughes L."/>
            <person name="Hulme W."/>
            <person name="Husby E."/>
            <person name="Iliev I."/>
            <person name="Jaffe D."/>
            <person name="Jones C."/>
            <person name="Kamal M."/>
            <person name="Kamat A."/>
            <person name="Kamvysselis M."/>
            <person name="Karlsson E."/>
            <person name="Kells C."/>
            <person name="Kieu A."/>
            <person name="Kisner P."/>
            <person name="Kodira C."/>
            <person name="Kulbokas E."/>
            <person name="Labutti K."/>
            <person name="Lama D."/>
            <person name="Landers T."/>
            <person name="Leger J."/>
            <person name="Levine S."/>
            <person name="Lewis D."/>
            <person name="Lewis T."/>
            <person name="Lindblad-toh K."/>
            <person name="Liu X."/>
            <person name="Lokyitsang T."/>
            <person name="Lokyitsang Y."/>
            <person name="Lucien O."/>
            <person name="Lui A."/>
            <person name="Ma L.J."/>
            <person name="Mabbitt R."/>
            <person name="Macdonald J."/>
            <person name="Maclean C."/>
            <person name="Major J."/>
            <person name="Manning J."/>
            <person name="Marabella R."/>
            <person name="Maru K."/>
            <person name="Matthews C."/>
            <person name="Mauceli E."/>
            <person name="Mccarthy M."/>
            <person name="Mcdonough S."/>
            <person name="Mcghee T."/>
            <person name="Meldrim J."/>
            <person name="Meneus L."/>
            <person name="Mesirov J."/>
            <person name="Mihalev A."/>
            <person name="Mihova T."/>
            <person name="Mikkelsen T."/>
            <person name="Mlenga V."/>
            <person name="Moru K."/>
            <person name="Mozes J."/>
            <person name="Mulrain L."/>
            <person name="Munson G."/>
            <person name="Naylor J."/>
            <person name="Newes C."/>
            <person name="Nguyen C."/>
            <person name="Nguyen N."/>
            <person name="Nguyen T."/>
            <person name="Nicol R."/>
            <person name="Nielsen C."/>
            <person name="Nizzari M."/>
            <person name="Norbu C."/>
            <person name="Norbu N."/>
            <person name="O'donnell P."/>
            <person name="Okoawo O."/>
            <person name="O'leary S."/>
            <person name="Omotosho B."/>
            <person name="O'neill K."/>
            <person name="Osman S."/>
            <person name="Parker S."/>
            <person name="Perrin D."/>
            <person name="Phunkhang P."/>
            <person name="Piqani B."/>
            <person name="Purcell S."/>
            <person name="Rachupka T."/>
            <person name="Ramasamy U."/>
            <person name="Rameau R."/>
            <person name="Ray V."/>
            <person name="Raymond C."/>
            <person name="Retta R."/>
            <person name="Richardson S."/>
            <person name="Rise C."/>
            <person name="Rodriguez J."/>
            <person name="Rogers J."/>
            <person name="Rogov P."/>
            <person name="Rutman M."/>
            <person name="Schupbach R."/>
            <person name="Seaman C."/>
            <person name="Settipalli S."/>
            <person name="Sharpe T."/>
            <person name="Sheridan J."/>
            <person name="Sherpa N."/>
            <person name="Shi J."/>
            <person name="Smirnov S."/>
            <person name="Smith C."/>
            <person name="Sougnez C."/>
            <person name="Spencer B."/>
            <person name="Stalker J."/>
            <person name="Stange-thomann N."/>
            <person name="Stavropoulos S."/>
            <person name="Stetson K."/>
            <person name="Stone C."/>
            <person name="Stone S."/>
            <person name="Stubbs M."/>
            <person name="Talamas J."/>
            <person name="Tchuinga P."/>
            <person name="Tenzing P."/>
            <person name="Tesfaye S."/>
            <person name="Theodore J."/>
            <person name="Thoulutsang Y."/>
            <person name="Topham K."/>
            <person name="Towey S."/>
            <person name="Tsamla T."/>
            <person name="Tsomo N."/>
            <person name="Vallee D."/>
            <person name="Vassiliev H."/>
            <person name="Venkataraman V."/>
            <person name="Vinson J."/>
            <person name="Vo A."/>
            <person name="Wade C."/>
            <person name="Wang S."/>
            <person name="Wangchuk T."/>
            <person name="Wangdi T."/>
            <person name="Whittaker C."/>
            <person name="Wilkinson J."/>
            <person name="Wu Y."/>
            <person name="Wyman D."/>
            <person name="Yadav S."/>
            <person name="Yang S."/>
            <person name="Yang X."/>
            <person name="Yeager S."/>
            <person name="Yee E."/>
            <person name="Young G."/>
            <person name="Zainoun J."/>
            <person name="Zembeck L."/>
            <person name="Zimmer A."/>
            <person name="Zody M."/>
            <person name="Lander E."/>
        </authorList>
    </citation>
    <scope>NUCLEOTIDE SEQUENCE [LARGE SCALE GENOMIC DNA]</scope>
</reference>
<dbReference type="STRING" id="51511.ENSCSAVP00000009067"/>
<keyword evidence="6 8" id="KW-0326">Glycosidase</keyword>
<reference evidence="11" key="2">
    <citation type="submission" date="2025-08" db="UniProtKB">
        <authorList>
            <consortium name="Ensembl"/>
        </authorList>
    </citation>
    <scope>IDENTIFICATION</scope>
</reference>
<sequence>FDYNEVITMSILFYEAQRSGKLPQNNRIPWRGDSGLRDGCDVGVDLTGGWYDAGDQVKFGFPMAYSVTVLAWGVIEFKDAYVDANQYNHVLNSLKWVADYFVKAHTSRYELYGQVGSGITDHLFWGRPEDMQMHRPSFKINAQNPGTELAAETAAALAACAIIFKQSRPGYSRMLLQHATQLYEFADRYRGSYHLSIPDVASFYRSYSGYNDELVWGALWLHRATGARSYLEDAKRKYQQYGQGNTPKLFSWDDKRAGSQVLLANFTGEAKYKGHVANYQQFLSGGGAVKTPKGLVWLDQWGSNRYAANAAFIALAAARVPGIANREQMIRFAQSQIHYMLGASGRSYVVGYGNNSPTQPHHGSSSCPTPPTECSWNTYHSSGPNHYTLYGALVGGPSRTDSYTDHRGDYVSNEVAVDYNAGFQGAVAGWFERLY</sequence>
<dbReference type="SUPFAM" id="SSF48208">
    <property type="entry name" value="Six-hairpin glycosidases"/>
    <property type="match status" value="1"/>
</dbReference>
<keyword evidence="3 8" id="KW-0378">Hydrolase</keyword>
<dbReference type="PANTHER" id="PTHR22298">
    <property type="entry name" value="ENDO-1,4-BETA-GLUCANASE"/>
    <property type="match status" value="1"/>
</dbReference>
<name>H2YUQ7_CIOSA</name>
<dbReference type="FunFam" id="1.50.10.10:FF:000020">
    <property type="entry name" value="Endoglucanase"/>
    <property type="match status" value="1"/>
</dbReference>
<dbReference type="Gene3D" id="1.50.10.10">
    <property type="match status" value="1"/>
</dbReference>
<comment type="catalytic activity">
    <reaction evidence="1 9">
        <text>Endohydrolysis of (1-&gt;4)-beta-D-glucosidic linkages in cellulose, lichenin and cereal beta-D-glucans.</text>
        <dbReference type="EC" id="3.2.1.4"/>
    </reaction>
</comment>